<dbReference type="Proteomes" id="UP001631969">
    <property type="component" value="Unassembled WGS sequence"/>
</dbReference>
<evidence type="ECO:0000313" key="2">
    <source>
        <dbReference type="Proteomes" id="UP001631969"/>
    </source>
</evidence>
<evidence type="ECO:0000313" key="1">
    <source>
        <dbReference type="EMBL" id="MFM9327719.1"/>
    </source>
</evidence>
<keyword evidence="2" id="KW-1185">Reference proteome</keyword>
<gene>
    <name evidence="1" type="ORF">ACI1P1_05310</name>
</gene>
<dbReference type="EMBL" id="JBJURJ010000003">
    <property type="protein sequence ID" value="MFM9327719.1"/>
    <property type="molecule type" value="Genomic_DNA"/>
</dbReference>
<sequence length="294" mass="33121">MKEAISEHGGTMIAQFIRILSTREALSPKTLKEYASDLKHFIGWFEAAGPSGKEAAVFQIEDVATPTLVRYRNAMQETMVLKPSTINRRLVTLKRFFDWAVSEAKVSLDPSKPVKLVPEKKSSPRQMTEEEEAALLAATREQGSLRDQTLVFVMLQTGLWPMEVCNLTPGDIHFGGNCLIVRTGMRNKSREVPLSADCRAVLEHYLAQPQSESIYLFSSEKTGGRLTERALRHLVHKYMRAAQIEGLRTQDLRHRFGYTMAASLPLERLAQIMGHDRLNSTMIYVKDDLGKAAE</sequence>
<accession>A0ACC7NWI9</accession>
<organism evidence="1 2">
    <name type="scientific">Paenibacillus mesotrionivorans</name>
    <dbReference type="NCBI Taxonomy" id="3160968"/>
    <lineage>
        <taxon>Bacteria</taxon>
        <taxon>Bacillati</taxon>
        <taxon>Bacillota</taxon>
        <taxon>Bacilli</taxon>
        <taxon>Bacillales</taxon>
        <taxon>Paenibacillaceae</taxon>
        <taxon>Paenibacillus</taxon>
    </lineage>
</organism>
<name>A0ACC7NWI9_9BACL</name>
<reference evidence="1" key="1">
    <citation type="submission" date="2024-12" db="EMBL/GenBank/DDBJ databases">
        <authorList>
            <person name="Wu N."/>
        </authorList>
    </citation>
    <scope>NUCLEOTIDE SEQUENCE</scope>
    <source>
        <strain evidence="1">P15</strain>
    </source>
</reference>
<comment type="caution">
    <text evidence="1">The sequence shown here is derived from an EMBL/GenBank/DDBJ whole genome shotgun (WGS) entry which is preliminary data.</text>
</comment>
<proteinExistence type="predicted"/>
<protein>
    <submittedName>
        <fullName evidence="1">Tyrosine-type recombinase/integrase</fullName>
    </submittedName>
</protein>